<proteinExistence type="inferred from homology"/>
<name>A0A1Y5TKY0_9RHOB</name>
<dbReference type="InterPro" id="IPR005503">
    <property type="entry name" value="FliL"/>
</dbReference>
<evidence type="ECO:0000256" key="6">
    <source>
        <dbReference type="ARBA" id="ARBA00022692"/>
    </source>
</evidence>
<evidence type="ECO:0000256" key="5">
    <source>
        <dbReference type="ARBA" id="ARBA00022500"/>
    </source>
</evidence>
<keyword evidence="9 10" id="KW-0472">Membrane</keyword>
<evidence type="ECO:0000256" key="10">
    <source>
        <dbReference type="RuleBase" id="RU364125"/>
    </source>
</evidence>
<sequence length="179" mass="18804">MKAILLPLALLALGSGTGIGVGKFLAPAEPTEPPSEAELPDTVGPCGDITHTPAAEVAGHEDSSGGQAEEEREYVRLNNQFVVPVVEGGQVGALVVLSLSVEVDAGTREAVFAHEPKLRDAFLQVLFNHANIGGFAGNFTSISNMNVLRTALRDAAQSTLGPQIRDVLVIDIVRQDVQE</sequence>
<dbReference type="Pfam" id="PF03748">
    <property type="entry name" value="FliL"/>
    <property type="match status" value="1"/>
</dbReference>
<evidence type="ECO:0000256" key="1">
    <source>
        <dbReference type="ARBA" id="ARBA00002254"/>
    </source>
</evidence>
<keyword evidence="10" id="KW-0997">Cell inner membrane</keyword>
<dbReference type="GO" id="GO:0009425">
    <property type="term" value="C:bacterial-type flagellum basal body"/>
    <property type="evidence" value="ECO:0007669"/>
    <property type="project" value="InterPro"/>
</dbReference>
<comment type="similarity">
    <text evidence="3 10">Belongs to the FliL family.</text>
</comment>
<dbReference type="GO" id="GO:0006935">
    <property type="term" value="P:chemotaxis"/>
    <property type="evidence" value="ECO:0007669"/>
    <property type="project" value="UniProtKB-KW"/>
</dbReference>
<organism evidence="11 12">
    <name type="scientific">Roseisalinus antarcticus</name>
    <dbReference type="NCBI Taxonomy" id="254357"/>
    <lineage>
        <taxon>Bacteria</taxon>
        <taxon>Pseudomonadati</taxon>
        <taxon>Pseudomonadota</taxon>
        <taxon>Alphaproteobacteria</taxon>
        <taxon>Rhodobacterales</taxon>
        <taxon>Roseobacteraceae</taxon>
        <taxon>Roseisalinus</taxon>
    </lineage>
</organism>
<gene>
    <name evidence="11" type="ORF">ROA7023_02932</name>
</gene>
<dbReference type="Proteomes" id="UP000193900">
    <property type="component" value="Unassembled WGS sequence"/>
</dbReference>
<keyword evidence="11" id="KW-0969">Cilium</keyword>
<evidence type="ECO:0000313" key="12">
    <source>
        <dbReference type="Proteomes" id="UP000193900"/>
    </source>
</evidence>
<dbReference type="AlphaFoldDB" id="A0A1Y5TKY0"/>
<dbReference type="EMBL" id="FWFZ01000016">
    <property type="protein sequence ID" value="SLN62766.1"/>
    <property type="molecule type" value="Genomic_DNA"/>
</dbReference>
<accession>A0A1Y5TKY0</accession>
<evidence type="ECO:0000313" key="11">
    <source>
        <dbReference type="EMBL" id="SLN62766.1"/>
    </source>
</evidence>
<keyword evidence="6" id="KW-0812">Transmembrane</keyword>
<dbReference type="RefSeq" id="WP_085879745.1">
    <property type="nucleotide sequence ID" value="NZ_FWFZ01000016.1"/>
</dbReference>
<keyword evidence="5 10" id="KW-0145">Chemotaxis</keyword>
<evidence type="ECO:0000256" key="2">
    <source>
        <dbReference type="ARBA" id="ARBA00004162"/>
    </source>
</evidence>
<dbReference type="GO" id="GO:0005886">
    <property type="term" value="C:plasma membrane"/>
    <property type="evidence" value="ECO:0007669"/>
    <property type="project" value="UniProtKB-SubCell"/>
</dbReference>
<protein>
    <recommendedName>
        <fullName evidence="10">Flagellar protein FliL</fullName>
    </recommendedName>
</protein>
<keyword evidence="8" id="KW-1133">Transmembrane helix</keyword>
<evidence type="ECO:0000256" key="9">
    <source>
        <dbReference type="ARBA" id="ARBA00023136"/>
    </source>
</evidence>
<reference evidence="11 12" key="1">
    <citation type="submission" date="2017-03" db="EMBL/GenBank/DDBJ databases">
        <authorList>
            <person name="Afonso C.L."/>
            <person name="Miller P.J."/>
            <person name="Scott M.A."/>
            <person name="Spackman E."/>
            <person name="Goraichik I."/>
            <person name="Dimitrov K.M."/>
            <person name="Suarez D.L."/>
            <person name="Swayne D.E."/>
        </authorList>
    </citation>
    <scope>NUCLEOTIDE SEQUENCE [LARGE SCALE GENOMIC DNA]</scope>
    <source>
        <strain evidence="11 12">CECT 7023</strain>
    </source>
</reference>
<keyword evidence="11" id="KW-0966">Cell projection</keyword>
<evidence type="ECO:0000256" key="7">
    <source>
        <dbReference type="ARBA" id="ARBA00022779"/>
    </source>
</evidence>
<evidence type="ECO:0000256" key="4">
    <source>
        <dbReference type="ARBA" id="ARBA00022475"/>
    </source>
</evidence>
<comment type="function">
    <text evidence="1 10">Controls the rotational direction of flagella during chemotaxis.</text>
</comment>
<evidence type="ECO:0000256" key="8">
    <source>
        <dbReference type="ARBA" id="ARBA00022989"/>
    </source>
</evidence>
<keyword evidence="4" id="KW-1003">Cell membrane</keyword>
<dbReference type="OrthoDB" id="7864548at2"/>
<comment type="subcellular location">
    <subcellularLocation>
        <location evidence="10">Cell inner membrane</location>
    </subcellularLocation>
    <subcellularLocation>
        <location evidence="2">Cell membrane</location>
        <topology evidence="2">Single-pass membrane protein</topology>
    </subcellularLocation>
</comment>
<keyword evidence="7 10" id="KW-0283">Flagellar rotation</keyword>
<keyword evidence="12" id="KW-1185">Reference proteome</keyword>
<keyword evidence="11" id="KW-0282">Flagellum</keyword>
<evidence type="ECO:0000256" key="3">
    <source>
        <dbReference type="ARBA" id="ARBA00008281"/>
    </source>
</evidence>
<dbReference type="GO" id="GO:0071973">
    <property type="term" value="P:bacterial-type flagellum-dependent cell motility"/>
    <property type="evidence" value="ECO:0007669"/>
    <property type="project" value="InterPro"/>
</dbReference>